<dbReference type="Gene3D" id="1.25.10.10">
    <property type="entry name" value="Leucine-rich Repeat Variant"/>
    <property type="match status" value="1"/>
</dbReference>
<evidence type="ECO:0000313" key="3">
    <source>
        <dbReference type="Proteomes" id="UP000734854"/>
    </source>
</evidence>
<dbReference type="InterPro" id="IPR007216">
    <property type="entry name" value="CNOT9"/>
</dbReference>
<feature type="region of interest" description="Disordered" evidence="1">
    <location>
        <begin position="89"/>
        <end position="108"/>
    </location>
</feature>
<dbReference type="PANTHER" id="PTHR12262">
    <property type="entry name" value="CCR4-NOT TRANSCRIPTION COMPLEX SUBUNIT 9"/>
    <property type="match status" value="1"/>
</dbReference>
<accession>A0A8J5CEA3</accession>
<gene>
    <name evidence="2" type="ORF">ZIOFF_068115</name>
</gene>
<dbReference type="GO" id="GO:0030014">
    <property type="term" value="C:CCR4-NOT complex"/>
    <property type="evidence" value="ECO:0007669"/>
    <property type="project" value="InterPro"/>
</dbReference>
<comment type="caution">
    <text evidence="2">The sequence shown here is derived from an EMBL/GenBank/DDBJ whole genome shotgun (WGS) entry which is preliminary data.</text>
</comment>
<evidence type="ECO:0000313" key="2">
    <source>
        <dbReference type="EMBL" id="KAG6474191.1"/>
    </source>
</evidence>
<dbReference type="Pfam" id="PF04078">
    <property type="entry name" value="Rcd1"/>
    <property type="match status" value="1"/>
</dbReference>
<dbReference type="InterPro" id="IPR011989">
    <property type="entry name" value="ARM-like"/>
</dbReference>
<dbReference type="GO" id="GO:0006402">
    <property type="term" value="P:mRNA catabolic process"/>
    <property type="evidence" value="ECO:0007669"/>
    <property type="project" value="InterPro"/>
</dbReference>
<organism evidence="2 3">
    <name type="scientific">Zingiber officinale</name>
    <name type="common">Ginger</name>
    <name type="synonym">Amomum zingiber</name>
    <dbReference type="NCBI Taxonomy" id="94328"/>
    <lineage>
        <taxon>Eukaryota</taxon>
        <taxon>Viridiplantae</taxon>
        <taxon>Streptophyta</taxon>
        <taxon>Embryophyta</taxon>
        <taxon>Tracheophyta</taxon>
        <taxon>Spermatophyta</taxon>
        <taxon>Magnoliopsida</taxon>
        <taxon>Liliopsida</taxon>
        <taxon>Zingiberales</taxon>
        <taxon>Zingiberaceae</taxon>
        <taxon>Zingiber</taxon>
    </lineage>
</organism>
<reference evidence="2 3" key="1">
    <citation type="submission" date="2020-08" db="EMBL/GenBank/DDBJ databases">
        <title>Plant Genome Project.</title>
        <authorList>
            <person name="Zhang R.-G."/>
        </authorList>
    </citation>
    <scope>NUCLEOTIDE SEQUENCE [LARGE SCALE GENOMIC DNA]</scope>
    <source>
        <tissue evidence="2">Rhizome</tissue>
    </source>
</reference>
<dbReference type="EMBL" id="JACMSC010000019">
    <property type="protein sequence ID" value="KAG6474191.1"/>
    <property type="molecule type" value="Genomic_DNA"/>
</dbReference>
<protein>
    <submittedName>
        <fullName evidence="2">Uncharacterized protein</fullName>
    </submittedName>
</protein>
<name>A0A8J5CEA3_ZINOF</name>
<keyword evidence="3" id="KW-1185">Reference proteome</keyword>
<dbReference type="Proteomes" id="UP000734854">
    <property type="component" value="Unassembled WGS sequence"/>
</dbReference>
<evidence type="ECO:0000256" key="1">
    <source>
        <dbReference type="SAM" id="MobiDB-lite"/>
    </source>
</evidence>
<proteinExistence type="predicted"/>
<dbReference type="AlphaFoldDB" id="A0A8J5CEA3"/>
<sequence length="504" mass="56090">MSLDPQIWPVIVARADADGGVTSRATAHNPAWARPCQHQFLSVLNQRFKWRERTPIGFSLQVPLSPLVIPTLPSIFAASIMNHPSSAFGLGSAAPPPPPPAAHGGPAGRDWRTSVEQFLSDLTDRNLRENALLELSKVSRSSLLFSWLSFLYDVDLDYREAPNFVHRNVGMQNACLLVDKRDIFHDLAPLLWHSFGSIAALLQISTIPSEEKSLDIGSTILKKHHKSMTSCQKTDIGTAHAIISIRETTGKRSVVASNDETIVRGDEAIVRRGKLCGRGGGGFRDLRDFLLAKKLLTSHSFRDFLGIMSDPSDPPHIPLYLYPFLNTTSKTRPFEYLRLTSLGVIGALVKVDETEVIGFLLRTEIIPLCLRTMEMGSELSKTVATFIVQKILLDDVGLSYICATSERFYAVGQVLGSMVTSLAERPSVRLLKHIIRCYLRLSEHQRACERLINYLPDILKDGSINSYLHDDPGTRHWLQQLLHNVNTANRATNHQGRLDHIIGS</sequence>